<accession>A0A099NXU4</accession>
<dbReference type="Proteomes" id="UP000029867">
    <property type="component" value="Unassembled WGS sequence"/>
</dbReference>
<dbReference type="AlphaFoldDB" id="A0A099NXU4"/>
<gene>
    <name evidence="1" type="ORF">JL09_g3194</name>
</gene>
<reference evidence="2" key="1">
    <citation type="journal article" date="2014" name="Microb. Cell Fact.">
        <title>Exploiting Issatchenkia orientalis SD108 for succinic acid production.</title>
        <authorList>
            <person name="Xiao H."/>
            <person name="Shao Z."/>
            <person name="Jiang Y."/>
            <person name="Dole S."/>
            <person name="Zhao H."/>
        </authorList>
    </citation>
    <scope>NUCLEOTIDE SEQUENCE [LARGE SCALE GENOMIC DNA]</scope>
    <source>
        <strain evidence="2">SD108</strain>
    </source>
</reference>
<evidence type="ECO:0000313" key="2">
    <source>
        <dbReference type="Proteomes" id="UP000029867"/>
    </source>
</evidence>
<protein>
    <submittedName>
        <fullName evidence="1">Uncharacterized protein</fullName>
    </submittedName>
</protein>
<evidence type="ECO:0000313" key="1">
    <source>
        <dbReference type="EMBL" id="KGK37658.1"/>
    </source>
</evidence>
<sequence length="157" mass="17953">MKILECTIYNVSLYSQKVGGWVQLEDGPLWMVLVANTPMTVVISRTACGSLLNQVLEIKQHVEYGLKVYFRNGEMAMKYWDLAIGNWGRVQFTMGVDECIRWKRHLSSLQVCVVDKSVKLNTSESLAVPVGTHLSDQEMLRLIQERLRDTGFQRLVC</sequence>
<proteinExistence type="predicted"/>
<name>A0A099NXU4_PICKU</name>
<dbReference type="HOGENOM" id="CLU_1678157_0_0_1"/>
<dbReference type="EMBL" id="JQFK01000032">
    <property type="protein sequence ID" value="KGK37658.1"/>
    <property type="molecule type" value="Genomic_DNA"/>
</dbReference>
<organism evidence="1 2">
    <name type="scientific">Pichia kudriavzevii</name>
    <name type="common">Yeast</name>
    <name type="synonym">Issatchenkia orientalis</name>
    <dbReference type="NCBI Taxonomy" id="4909"/>
    <lineage>
        <taxon>Eukaryota</taxon>
        <taxon>Fungi</taxon>
        <taxon>Dikarya</taxon>
        <taxon>Ascomycota</taxon>
        <taxon>Saccharomycotina</taxon>
        <taxon>Pichiomycetes</taxon>
        <taxon>Pichiales</taxon>
        <taxon>Pichiaceae</taxon>
        <taxon>Pichia</taxon>
    </lineage>
</organism>
<comment type="caution">
    <text evidence="1">The sequence shown here is derived from an EMBL/GenBank/DDBJ whole genome shotgun (WGS) entry which is preliminary data.</text>
</comment>